<dbReference type="EMBL" id="CP072384">
    <property type="protein sequence ID" value="QUC08060.1"/>
    <property type="molecule type" value="Genomic_DNA"/>
</dbReference>
<accession>A0ABX7Y4D3</accession>
<organism evidence="4 5">
    <name type="scientific">Arachnia rubra</name>
    <dbReference type="NCBI Taxonomy" id="1547448"/>
    <lineage>
        <taxon>Bacteria</taxon>
        <taxon>Bacillati</taxon>
        <taxon>Actinomycetota</taxon>
        <taxon>Actinomycetes</taxon>
        <taxon>Propionibacteriales</taxon>
        <taxon>Propionibacteriaceae</taxon>
        <taxon>Arachnia</taxon>
    </lineage>
</organism>
<evidence type="ECO:0000256" key="2">
    <source>
        <dbReference type="SAM" id="Phobius"/>
    </source>
</evidence>
<keyword evidence="5" id="KW-1185">Reference proteome</keyword>
<reference evidence="4 5" key="1">
    <citation type="submission" date="2021-03" db="EMBL/GenBank/DDBJ databases">
        <title>Human Oral Microbial Genomes.</title>
        <authorList>
            <person name="Johnston C.D."/>
            <person name="Chen T."/>
            <person name="Dewhirst F.E."/>
        </authorList>
    </citation>
    <scope>NUCLEOTIDE SEQUENCE [LARGE SCALE GENOMIC DNA]</scope>
    <source>
        <strain evidence="4 5">DSMZ 100122</strain>
    </source>
</reference>
<dbReference type="Proteomes" id="UP000678513">
    <property type="component" value="Chromosome"/>
</dbReference>
<proteinExistence type="predicted"/>
<evidence type="ECO:0000313" key="5">
    <source>
        <dbReference type="Proteomes" id="UP000678513"/>
    </source>
</evidence>
<feature type="region of interest" description="Disordered" evidence="1">
    <location>
        <begin position="58"/>
        <end position="80"/>
    </location>
</feature>
<keyword evidence="2" id="KW-0472">Membrane</keyword>
<gene>
    <name evidence="4" type="ORF">J5A65_14325</name>
</gene>
<keyword evidence="2" id="KW-1133">Transmembrane helix</keyword>
<feature type="domain" description="Leucine rich repeat variant" evidence="3">
    <location>
        <begin position="7"/>
        <end position="54"/>
    </location>
</feature>
<evidence type="ECO:0000259" key="3">
    <source>
        <dbReference type="Pfam" id="PF25591"/>
    </source>
</evidence>
<feature type="compositionally biased region" description="Polar residues" evidence="1">
    <location>
        <begin position="133"/>
        <end position="162"/>
    </location>
</feature>
<keyword evidence="2" id="KW-0812">Transmembrane</keyword>
<sequence>MYSCAPDDKRAAADPATSQKELWRLALDRPDLRPVIAMNPAAPEELRANLLERTQARSSVAVGSPPTTWGVASSGDEGARGRRKRFPMLVVLTLAVTLVLLLAVTVVVLYGGQSPRAESTAPGAGQGAAMQDASVQPGQSEATVAQTQATEPTAPSQRTTPPVTLDALGASGCAAAAEDAGLLVAYGSEYSNGSGWGTAHAEGQLERQIVRLQQACGRNYVMQVATMAERLGATAAVNTTLHKVMATPARPAPQGAFSYDMVASPSGNIMCHLQGEYVSCGIQKFSYQDCGWPRFDMYVGLDGVVGKCGPGVPSEWEII</sequence>
<protein>
    <recommendedName>
        <fullName evidence="3">Leucine rich repeat variant domain-containing protein</fullName>
    </recommendedName>
</protein>
<evidence type="ECO:0000256" key="1">
    <source>
        <dbReference type="SAM" id="MobiDB-lite"/>
    </source>
</evidence>
<evidence type="ECO:0000313" key="4">
    <source>
        <dbReference type="EMBL" id="QUC08060.1"/>
    </source>
</evidence>
<feature type="region of interest" description="Disordered" evidence="1">
    <location>
        <begin position="116"/>
        <end position="165"/>
    </location>
</feature>
<feature type="transmembrane region" description="Helical" evidence="2">
    <location>
        <begin position="89"/>
        <end position="110"/>
    </location>
</feature>
<dbReference type="Pfam" id="PF25591">
    <property type="entry name" value="LRV_2"/>
    <property type="match status" value="1"/>
</dbReference>
<dbReference type="InterPro" id="IPR057893">
    <property type="entry name" value="LRV_2"/>
</dbReference>
<dbReference type="RefSeq" id="WP_212323521.1">
    <property type="nucleotide sequence ID" value="NZ_AP024463.1"/>
</dbReference>
<name>A0ABX7Y4D3_9ACTN</name>